<feature type="domain" description="SF3 helicase" evidence="7">
    <location>
        <begin position="254"/>
        <end position="439"/>
    </location>
</feature>
<evidence type="ECO:0000313" key="8">
    <source>
        <dbReference type="EMBL" id="QKE54875.1"/>
    </source>
</evidence>
<evidence type="ECO:0000256" key="3">
    <source>
        <dbReference type="ARBA" id="ARBA00022705"/>
    </source>
</evidence>
<keyword evidence="2" id="KW-1048">Host nucleus</keyword>
<feature type="compositionally biased region" description="Low complexity" evidence="6">
    <location>
        <begin position="516"/>
        <end position="543"/>
    </location>
</feature>
<dbReference type="PROSITE" id="PS51206">
    <property type="entry name" value="SF3_HELICASE_1"/>
    <property type="match status" value="1"/>
</dbReference>
<dbReference type="InterPro" id="IPR027417">
    <property type="entry name" value="P-loop_NTPase"/>
</dbReference>
<comment type="subcellular location">
    <subcellularLocation>
        <location evidence="1">Host nucleus</location>
    </subcellularLocation>
</comment>
<proteinExistence type="predicted"/>
<feature type="compositionally biased region" description="Polar residues" evidence="6">
    <location>
        <begin position="587"/>
        <end position="600"/>
    </location>
</feature>
<dbReference type="GO" id="GO:0006260">
    <property type="term" value="P:DNA replication"/>
    <property type="evidence" value="ECO:0007669"/>
    <property type="project" value="UniProtKB-KW"/>
</dbReference>
<dbReference type="SUPFAM" id="SSF52540">
    <property type="entry name" value="P-loop containing nucleoside triphosphate hydrolases"/>
    <property type="match status" value="1"/>
</dbReference>
<dbReference type="InterPro" id="IPR014015">
    <property type="entry name" value="Helicase_SF3_DNA-vir"/>
</dbReference>
<evidence type="ECO:0000256" key="2">
    <source>
        <dbReference type="ARBA" id="ARBA00022562"/>
    </source>
</evidence>
<dbReference type="GO" id="GO:0019079">
    <property type="term" value="P:viral genome replication"/>
    <property type="evidence" value="ECO:0007669"/>
    <property type="project" value="InterPro"/>
</dbReference>
<dbReference type="GO" id="GO:0042025">
    <property type="term" value="C:host cell nucleus"/>
    <property type="evidence" value="ECO:0007669"/>
    <property type="project" value="UniProtKB-SubCell"/>
</dbReference>
<organism evidence="8">
    <name type="scientific">Parvoviridae sp</name>
    <dbReference type="NCBI Taxonomy" id="1940570"/>
    <lineage>
        <taxon>Viruses</taxon>
        <taxon>Monodnaviria</taxon>
        <taxon>Shotokuvirae</taxon>
        <taxon>Cossaviricota</taxon>
        <taxon>Quintoviricetes</taxon>
        <taxon>Piccovirales</taxon>
        <taxon>Parvoviridae</taxon>
    </lineage>
</organism>
<dbReference type="EMBL" id="MT138230">
    <property type="protein sequence ID" value="QKE54875.1"/>
    <property type="molecule type" value="Genomic_DNA"/>
</dbReference>
<keyword evidence="3" id="KW-0235">DNA replication</keyword>
<dbReference type="InterPro" id="IPR001257">
    <property type="entry name" value="Parvovirus_NS1_helicase"/>
</dbReference>
<reference evidence="8" key="1">
    <citation type="submission" date="2020-01" db="EMBL/GenBank/DDBJ databases">
        <title>Viral genomes from wild and zoo birds in China.</title>
        <authorList>
            <person name="Xiao Y."/>
            <person name="Shan T."/>
            <person name="Yang S."/>
            <person name="Zhang W."/>
        </authorList>
    </citation>
    <scope>NUCLEOTIDE SEQUENCE</scope>
    <source>
        <strain evidence="8">Cftwhg07par1</strain>
    </source>
</reference>
<accession>A0A7D3QIW6</accession>
<evidence type="ECO:0000256" key="5">
    <source>
        <dbReference type="ARBA" id="ARBA00022840"/>
    </source>
</evidence>
<feature type="region of interest" description="Disordered" evidence="6">
    <location>
        <begin position="467"/>
        <end position="622"/>
    </location>
</feature>
<feature type="compositionally biased region" description="Basic and acidic residues" evidence="6">
    <location>
        <begin position="567"/>
        <end position="577"/>
    </location>
</feature>
<sequence length="671" mass="76546">MQREMESSRQSLRHYLWRGIPGASPGSLLGQKEEVMNTHEYVLRPIPILDADFKLQNMKSYLGCILQCTNNDDPVDDPLLYSVLLNTMQCNTEWMMTGEDNKDGIHHVHAIIKCNMRSDSWRRSYQTAWENVRTHPSIRTMFGTELSTDILKCQKVHKFESLAAYICKQPKWCVSSTERLGQIMYDIHNWDLGARFRATEKEKEPDTGNANPMIQELLQCIREHNCHTMEDVMRSDPEMCCKYLHRPGFGTIVQNCLPFQKCCGEVWNLKQYAKYEVDPSAVHKVLLHQGIQPTAWDVVFYQWVTKKHPKKNTIVLLGPSNTGKSSFVKGFGQICPGGECINGQSFNYEGLLGMYWGKWEEPLIGPEQVEKFKQIAEGMDTHIPVKYKKPQLLPRTPILMTTNSPPWRWCKEERFTLQNRMHIFKFKYDVSSGMYICRTSEPSCECFNCKASRGGTSPISHAAITEMHRTERSEESGEHMAGSSTTKRDVGTGSMPKRKRDSSSVRARSRSRQQCTSITEPRSSTSSTISDSTGSNTGDGSSNSRKRICSSGSGNKQYVQSTITWKPRTDDNRRDAESYGSGDEGCSSRSPERNPSSHNVVSMGGTGIQESETTVQTEEQRVDREMGTLTIPTKEQWKSYLAYLWSIYDESPPETLSHCYFDWMFSETEDD</sequence>
<name>A0A7D3QIW6_9VIRU</name>
<protein>
    <submittedName>
        <fullName evidence="8">Nonstructural protein</fullName>
    </submittedName>
</protein>
<dbReference type="GO" id="GO:0005524">
    <property type="term" value="F:ATP binding"/>
    <property type="evidence" value="ECO:0007669"/>
    <property type="project" value="UniProtKB-KW"/>
</dbReference>
<dbReference type="Gene3D" id="3.40.50.300">
    <property type="entry name" value="P-loop containing nucleotide triphosphate hydrolases"/>
    <property type="match status" value="1"/>
</dbReference>
<evidence type="ECO:0000259" key="7">
    <source>
        <dbReference type="PROSITE" id="PS51206"/>
    </source>
</evidence>
<evidence type="ECO:0000256" key="4">
    <source>
        <dbReference type="ARBA" id="ARBA00022741"/>
    </source>
</evidence>
<evidence type="ECO:0000256" key="6">
    <source>
        <dbReference type="SAM" id="MobiDB-lite"/>
    </source>
</evidence>
<evidence type="ECO:0000256" key="1">
    <source>
        <dbReference type="ARBA" id="ARBA00004147"/>
    </source>
</evidence>
<keyword evidence="5" id="KW-0067">ATP-binding</keyword>
<feature type="compositionally biased region" description="Basic and acidic residues" evidence="6">
    <location>
        <begin position="467"/>
        <end position="478"/>
    </location>
</feature>
<feature type="compositionally biased region" description="Polar residues" evidence="6">
    <location>
        <begin position="550"/>
        <end position="564"/>
    </location>
</feature>
<dbReference type="Pfam" id="PF01057">
    <property type="entry name" value="Parvo_NS1"/>
    <property type="match status" value="1"/>
</dbReference>
<keyword evidence="4" id="KW-0547">Nucleotide-binding</keyword>